<gene>
    <name evidence="8" type="ORF">BW730_00925</name>
</gene>
<dbReference type="Pfam" id="PF02687">
    <property type="entry name" value="FtsX"/>
    <property type="match status" value="1"/>
</dbReference>
<dbReference type="AlphaFoldDB" id="A0A1Q2CJQ4"/>
<keyword evidence="4 6" id="KW-1133">Transmembrane helix</keyword>
<feature type="domain" description="ABC3 transporter permease C-terminal" evidence="7">
    <location>
        <begin position="435"/>
        <end position="555"/>
    </location>
</feature>
<evidence type="ECO:0000313" key="9">
    <source>
        <dbReference type="Proteomes" id="UP000188145"/>
    </source>
</evidence>
<dbReference type="InterPro" id="IPR038766">
    <property type="entry name" value="Membrane_comp_ABC_pdt"/>
</dbReference>
<evidence type="ECO:0000256" key="1">
    <source>
        <dbReference type="ARBA" id="ARBA00004651"/>
    </source>
</evidence>
<dbReference type="KEGG" id="tes:BW730_00925"/>
<evidence type="ECO:0000256" key="4">
    <source>
        <dbReference type="ARBA" id="ARBA00022989"/>
    </source>
</evidence>
<keyword evidence="3 6" id="KW-0812">Transmembrane</keyword>
<name>A0A1Q2CJQ4_9ACTN</name>
<evidence type="ECO:0000259" key="7">
    <source>
        <dbReference type="Pfam" id="PF02687"/>
    </source>
</evidence>
<accession>A0A1Q2CJQ4</accession>
<dbReference type="STRING" id="1332264.BW730_00925"/>
<dbReference type="GO" id="GO:0005886">
    <property type="term" value="C:plasma membrane"/>
    <property type="evidence" value="ECO:0007669"/>
    <property type="project" value="UniProtKB-SubCell"/>
</dbReference>
<dbReference type="Proteomes" id="UP000188145">
    <property type="component" value="Chromosome"/>
</dbReference>
<evidence type="ECO:0000256" key="3">
    <source>
        <dbReference type="ARBA" id="ARBA00022692"/>
    </source>
</evidence>
<dbReference type="PANTHER" id="PTHR30287:SF2">
    <property type="entry name" value="BLL1001 PROTEIN"/>
    <property type="match status" value="1"/>
</dbReference>
<keyword evidence="9" id="KW-1185">Reference proteome</keyword>
<reference evidence="9" key="1">
    <citation type="submission" date="2017-02" db="EMBL/GenBank/DDBJ databases">
        <title>Tessaracoccus aquaemaris sp. nov., isolated from the intestine of a Korean rockfish, Sebastes schlegelii, in a marine aquaculture pond.</title>
        <authorList>
            <person name="Tak E.J."/>
            <person name="Bae J.-W."/>
        </authorList>
    </citation>
    <scope>NUCLEOTIDE SEQUENCE [LARGE SCALE GENOMIC DNA]</scope>
    <source>
        <strain evidence="9">NSG39</strain>
    </source>
</reference>
<proteinExistence type="predicted"/>
<dbReference type="EMBL" id="CP019606">
    <property type="protein sequence ID" value="AQP46342.1"/>
    <property type="molecule type" value="Genomic_DNA"/>
</dbReference>
<evidence type="ECO:0000313" key="8">
    <source>
        <dbReference type="EMBL" id="AQP46342.1"/>
    </source>
</evidence>
<protein>
    <recommendedName>
        <fullName evidence="7">ABC3 transporter permease C-terminal domain-containing protein</fullName>
    </recommendedName>
</protein>
<dbReference type="InterPro" id="IPR003838">
    <property type="entry name" value="ABC3_permease_C"/>
</dbReference>
<feature type="transmembrane region" description="Helical" evidence="6">
    <location>
        <begin position="432"/>
        <end position="453"/>
    </location>
</feature>
<dbReference type="PANTHER" id="PTHR30287">
    <property type="entry name" value="MEMBRANE COMPONENT OF PREDICTED ABC SUPERFAMILY METABOLITE UPTAKE TRANSPORTER"/>
    <property type="match status" value="1"/>
</dbReference>
<keyword evidence="5 6" id="KW-0472">Membrane</keyword>
<feature type="transmembrane region" description="Helical" evidence="6">
    <location>
        <begin position="531"/>
        <end position="552"/>
    </location>
</feature>
<evidence type="ECO:0000256" key="2">
    <source>
        <dbReference type="ARBA" id="ARBA00022475"/>
    </source>
</evidence>
<feature type="transmembrane region" description="Helical" evidence="6">
    <location>
        <begin position="487"/>
        <end position="511"/>
    </location>
</feature>
<sequence length="568" mass="58494">MWRADTAQIGDRSLPLVVASLENLDRIALLPAGTRLPSADEMRVSSTGPAALPIPSGAGTLQVTLGARAFLDPWQAAQLASTPRQWALNGESEVTAAKGAELLQDYLTPASASVTLLLRDTVTGLSYQLSTESVTVTPGPITLDDPVTTAVQPDASASATFDLELPGNVGLVLDGVRFDLSDSASGLRSVDYTISLAAGGAPLLGAATANWSSGTAYPADQFRGYDALMEDALPPTLREFTVDGTDGIQGTYLEVNAPPLPRSVIDPSSATWSLTTRMNPGEGGQSTANIWVGPGLAFTGYDPGGVYQAPERPRPRVPVAVTAETSEATTLTVGDEVEIDAFGGRIPGVIAAVTDVIPGVPGDQGALIDASALAQTYTSKGQTMPWPDELWAGIDGDPQAVRAAAADLPTVNSVSVVGDRAGGGTAEVAASALWVAAGCALVLALAGLAASAATTASSRRPEVAVLRALGMTPSAQARSRAIESGGVLVLATALGVASGWAVGWLVVRPVALSAIQQDPSFQVALRYDWRPWLILLAVGALGAACIVAWQAVTVRRQALETAYREEVR</sequence>
<comment type="subcellular location">
    <subcellularLocation>
        <location evidence="1">Cell membrane</location>
        <topology evidence="1">Multi-pass membrane protein</topology>
    </subcellularLocation>
</comment>
<evidence type="ECO:0000256" key="6">
    <source>
        <dbReference type="SAM" id="Phobius"/>
    </source>
</evidence>
<evidence type="ECO:0000256" key="5">
    <source>
        <dbReference type="ARBA" id="ARBA00023136"/>
    </source>
</evidence>
<keyword evidence="2" id="KW-1003">Cell membrane</keyword>
<organism evidence="8 9">
    <name type="scientific">Tessaracoccus aquimaris</name>
    <dbReference type="NCBI Taxonomy" id="1332264"/>
    <lineage>
        <taxon>Bacteria</taxon>
        <taxon>Bacillati</taxon>
        <taxon>Actinomycetota</taxon>
        <taxon>Actinomycetes</taxon>
        <taxon>Propionibacteriales</taxon>
        <taxon>Propionibacteriaceae</taxon>
        <taxon>Tessaracoccus</taxon>
    </lineage>
</organism>